<comment type="caution">
    <text evidence="2">The sequence shown here is derived from an EMBL/GenBank/DDBJ whole genome shotgun (WGS) entry which is preliminary data.</text>
</comment>
<dbReference type="OMA" id="THDSEMA"/>
<dbReference type="OrthoDB" id="4796901at2759"/>
<accession>T0L4X1</accession>
<feature type="region of interest" description="Disordered" evidence="1">
    <location>
        <begin position="424"/>
        <end position="464"/>
    </location>
</feature>
<name>T0L4X1_COLGC</name>
<organism evidence="2 3">
    <name type="scientific">Colletotrichum gloeosporioides (strain Cg-14)</name>
    <name type="common">Anthracnose fungus</name>
    <name type="synonym">Glomerella cingulata</name>
    <dbReference type="NCBI Taxonomy" id="1237896"/>
    <lineage>
        <taxon>Eukaryota</taxon>
        <taxon>Fungi</taxon>
        <taxon>Dikarya</taxon>
        <taxon>Ascomycota</taxon>
        <taxon>Pezizomycotina</taxon>
        <taxon>Sordariomycetes</taxon>
        <taxon>Hypocreomycetidae</taxon>
        <taxon>Glomerellales</taxon>
        <taxon>Glomerellaceae</taxon>
        <taxon>Colletotrichum</taxon>
        <taxon>Colletotrichum gloeosporioides species complex</taxon>
    </lineage>
</organism>
<dbReference type="AlphaFoldDB" id="T0L4X1"/>
<dbReference type="EMBL" id="AMYD01000011">
    <property type="protein sequence ID" value="EQB59549.1"/>
    <property type="molecule type" value="Genomic_DNA"/>
</dbReference>
<dbReference type="HOGENOM" id="CLU_672704_0_0_1"/>
<protein>
    <submittedName>
        <fullName evidence="2">Uncharacterized protein</fullName>
    </submittedName>
</protein>
<gene>
    <name evidence="2" type="ORF">CGLO_00030</name>
</gene>
<sequence length="475" mass="52642">MDNTGVAEGNGSSLPDISYIDRLEEKLAILKAISETEIPSDTPNKPPRRIDQTGVKVNVWAAFLVATVEELQQFLDFKVRSGRFFIETIETIFFGVDFAVANVISIVMNKRNTETSSYVTSSGHTAFFKQATPSKPATSKSGVGSGIESLLSKAKKTRNQFSIDQTKERDGGKCTLLHTAVTEAVHIYPVAQTKVAAECKTALYALGFIWGGNTCDKFKDALGIKDFDIPENMITLNNAPHYLWETGKITFSPVLCLPNRIDLTVRVLEPLDWSNRKGERSELPEGFATDPRTKMKDDIDSTDKITKKEAKKAVEVSFMPADTQYRINDGHRFTVTSDDTNLLPSAELLKLRDRIMVMMTLKKGADADDDVMSRASGGDDVLRILLGDEDVENDLNDKVLEWSERAGQELASLTVEEANEMAWTSSVTQRSEDMGDIFPPEIQPEDQASDEDDDNNDDNVDDGDLIFGEIVSLQE</sequence>
<proteinExistence type="predicted"/>
<evidence type="ECO:0000313" key="3">
    <source>
        <dbReference type="Proteomes" id="UP000015530"/>
    </source>
</evidence>
<feature type="compositionally biased region" description="Acidic residues" evidence="1">
    <location>
        <begin position="443"/>
        <end position="464"/>
    </location>
</feature>
<evidence type="ECO:0000313" key="2">
    <source>
        <dbReference type="EMBL" id="EQB59549.1"/>
    </source>
</evidence>
<dbReference type="Proteomes" id="UP000015530">
    <property type="component" value="Unassembled WGS sequence"/>
</dbReference>
<feature type="region of interest" description="Disordered" evidence="1">
    <location>
        <begin position="279"/>
        <end position="301"/>
    </location>
</feature>
<reference evidence="3" key="1">
    <citation type="journal article" date="2013" name="Mol. Plant Microbe Interact.">
        <title>Global aspects of pacC regulation of pathogenicity genes in Colletotrichum gloeosporioides as revealed by transcriptome analysis.</title>
        <authorList>
            <person name="Alkan N."/>
            <person name="Meng X."/>
            <person name="Friedlander G."/>
            <person name="Reuveni E."/>
            <person name="Sukno S."/>
            <person name="Sherman A."/>
            <person name="Thon M."/>
            <person name="Fluhr R."/>
            <person name="Prusky D."/>
        </authorList>
    </citation>
    <scope>NUCLEOTIDE SEQUENCE [LARGE SCALE GENOMIC DNA]</scope>
    <source>
        <strain evidence="3">Cg-14</strain>
    </source>
</reference>
<feature type="compositionally biased region" description="Basic and acidic residues" evidence="1">
    <location>
        <begin position="291"/>
        <end position="301"/>
    </location>
</feature>
<evidence type="ECO:0000256" key="1">
    <source>
        <dbReference type="SAM" id="MobiDB-lite"/>
    </source>
</evidence>